<name>A0A485LAV0_9STRA</name>
<sequence length="165" mass="17508">MIIIHRPVLISFVCRRGLATAAAATQGSVFRLYSDGASRGNPGLAGCGAVLTSADGEIVATKKLYLGEAVTNNAAEYHGLLLALELAKDNGVDHVQLHLDSELVVKQMQGVYRVKHAGLQPLFQQAKQACANMTVTFHAIPRAANAAADKLANEAIDDHHNDVGR</sequence>
<dbReference type="EMBL" id="CAADRA010006428">
    <property type="protein sequence ID" value="VFT95446.1"/>
    <property type="molecule type" value="Genomic_DNA"/>
</dbReference>
<dbReference type="CDD" id="cd09279">
    <property type="entry name" value="RNase_HI_like"/>
    <property type="match status" value="1"/>
</dbReference>
<reference evidence="2" key="2">
    <citation type="submission" date="2019-06" db="EMBL/GenBank/DDBJ databases">
        <title>Genomics analysis of Aphanomyces spp. identifies a new class of oomycete effector associated with host adaptation.</title>
        <authorList>
            <person name="Gaulin E."/>
        </authorList>
    </citation>
    <scope>NUCLEOTIDE SEQUENCE</scope>
    <source>
        <strain evidence="2">CBS 578.67</strain>
    </source>
</reference>
<dbReference type="GO" id="GO:0003676">
    <property type="term" value="F:nucleic acid binding"/>
    <property type="evidence" value="ECO:0007669"/>
    <property type="project" value="InterPro"/>
</dbReference>
<evidence type="ECO:0000313" key="4">
    <source>
        <dbReference type="Proteomes" id="UP000332933"/>
    </source>
</evidence>
<evidence type="ECO:0000313" key="3">
    <source>
        <dbReference type="EMBL" id="VFT95446.1"/>
    </source>
</evidence>
<dbReference type="EMBL" id="VJMH01006407">
    <property type="protein sequence ID" value="KAF0689867.1"/>
    <property type="molecule type" value="Genomic_DNA"/>
</dbReference>
<gene>
    <name evidence="3" type="primary">Aste57867_18712</name>
    <name evidence="2" type="ORF">As57867_018648</name>
    <name evidence="3" type="ORF">ASTE57867_18712</name>
</gene>
<dbReference type="PROSITE" id="PS50879">
    <property type="entry name" value="RNASE_H_1"/>
    <property type="match status" value="1"/>
</dbReference>
<reference evidence="3 4" key="1">
    <citation type="submission" date="2019-03" db="EMBL/GenBank/DDBJ databases">
        <authorList>
            <person name="Gaulin E."/>
            <person name="Dumas B."/>
        </authorList>
    </citation>
    <scope>NUCLEOTIDE SEQUENCE [LARGE SCALE GENOMIC DNA]</scope>
    <source>
        <strain evidence="3">CBS 568.67</strain>
    </source>
</reference>
<dbReference type="PANTHER" id="PTHR46387:SF2">
    <property type="entry name" value="RIBONUCLEASE HI"/>
    <property type="match status" value="1"/>
</dbReference>
<dbReference type="PANTHER" id="PTHR46387">
    <property type="entry name" value="POLYNUCLEOTIDYL TRANSFERASE, RIBONUCLEASE H-LIKE SUPERFAMILY PROTEIN"/>
    <property type="match status" value="1"/>
</dbReference>
<organism evidence="3 4">
    <name type="scientific">Aphanomyces stellatus</name>
    <dbReference type="NCBI Taxonomy" id="120398"/>
    <lineage>
        <taxon>Eukaryota</taxon>
        <taxon>Sar</taxon>
        <taxon>Stramenopiles</taxon>
        <taxon>Oomycota</taxon>
        <taxon>Saprolegniomycetes</taxon>
        <taxon>Saprolegniales</taxon>
        <taxon>Verrucalvaceae</taxon>
        <taxon>Aphanomyces</taxon>
    </lineage>
</organism>
<dbReference type="InterPro" id="IPR002156">
    <property type="entry name" value="RNaseH_domain"/>
</dbReference>
<dbReference type="Proteomes" id="UP000332933">
    <property type="component" value="Unassembled WGS sequence"/>
</dbReference>
<protein>
    <submittedName>
        <fullName evidence="3">Aste57867_18712 protein</fullName>
    </submittedName>
</protein>
<dbReference type="Pfam" id="PF13456">
    <property type="entry name" value="RVT_3"/>
    <property type="match status" value="1"/>
</dbReference>
<proteinExistence type="predicted"/>
<keyword evidence="4" id="KW-1185">Reference proteome</keyword>
<dbReference type="OrthoDB" id="1938096at2759"/>
<accession>A0A485LAV0</accession>
<dbReference type="InterPro" id="IPR012337">
    <property type="entry name" value="RNaseH-like_sf"/>
</dbReference>
<dbReference type="GO" id="GO:0004523">
    <property type="term" value="F:RNA-DNA hybrid ribonuclease activity"/>
    <property type="evidence" value="ECO:0007669"/>
    <property type="project" value="InterPro"/>
</dbReference>
<evidence type="ECO:0000259" key="1">
    <source>
        <dbReference type="PROSITE" id="PS50879"/>
    </source>
</evidence>
<dbReference type="AlphaFoldDB" id="A0A485LAV0"/>
<dbReference type="SUPFAM" id="SSF53098">
    <property type="entry name" value="Ribonuclease H-like"/>
    <property type="match status" value="1"/>
</dbReference>
<dbReference type="Gene3D" id="3.30.420.10">
    <property type="entry name" value="Ribonuclease H-like superfamily/Ribonuclease H"/>
    <property type="match status" value="1"/>
</dbReference>
<evidence type="ECO:0000313" key="2">
    <source>
        <dbReference type="EMBL" id="KAF0689867.1"/>
    </source>
</evidence>
<feature type="domain" description="RNase H type-1" evidence="1">
    <location>
        <begin position="26"/>
        <end position="157"/>
    </location>
</feature>
<dbReference type="InterPro" id="IPR036397">
    <property type="entry name" value="RNaseH_sf"/>
</dbReference>